<proteinExistence type="predicted"/>
<organism evidence="1">
    <name type="scientific">Tanacetum cinerariifolium</name>
    <name type="common">Dalmatian daisy</name>
    <name type="synonym">Chrysanthemum cinerariifolium</name>
    <dbReference type="NCBI Taxonomy" id="118510"/>
    <lineage>
        <taxon>Eukaryota</taxon>
        <taxon>Viridiplantae</taxon>
        <taxon>Streptophyta</taxon>
        <taxon>Embryophyta</taxon>
        <taxon>Tracheophyta</taxon>
        <taxon>Spermatophyta</taxon>
        <taxon>Magnoliopsida</taxon>
        <taxon>eudicotyledons</taxon>
        <taxon>Gunneridae</taxon>
        <taxon>Pentapetalae</taxon>
        <taxon>asterids</taxon>
        <taxon>campanulids</taxon>
        <taxon>Asterales</taxon>
        <taxon>Asteraceae</taxon>
        <taxon>Asteroideae</taxon>
        <taxon>Anthemideae</taxon>
        <taxon>Anthemidinae</taxon>
        <taxon>Tanacetum</taxon>
    </lineage>
</organism>
<evidence type="ECO:0000313" key="1">
    <source>
        <dbReference type="EMBL" id="GFD05350.1"/>
    </source>
</evidence>
<protein>
    <submittedName>
        <fullName evidence="1">Uncharacterized protein</fullName>
    </submittedName>
</protein>
<accession>A0A699T6C3</accession>
<sequence>MNDEVSQENVCEEEVPLNNNIGKQIGHFVYMHSEAVEQGMYANVLDEIDGAKVNRFQTMLLRK</sequence>
<gene>
    <name evidence="1" type="ORF">Tci_877319</name>
</gene>
<dbReference type="EMBL" id="BKCJ011217791">
    <property type="protein sequence ID" value="GFD05350.1"/>
    <property type="molecule type" value="Genomic_DNA"/>
</dbReference>
<reference evidence="1" key="1">
    <citation type="journal article" date="2019" name="Sci. Rep.">
        <title>Draft genome of Tanacetum cinerariifolium, the natural source of mosquito coil.</title>
        <authorList>
            <person name="Yamashiro T."/>
            <person name="Shiraishi A."/>
            <person name="Satake H."/>
            <person name="Nakayama K."/>
        </authorList>
    </citation>
    <scope>NUCLEOTIDE SEQUENCE</scope>
</reference>
<dbReference type="AlphaFoldDB" id="A0A699T6C3"/>
<name>A0A699T6C3_TANCI</name>
<comment type="caution">
    <text evidence="1">The sequence shown here is derived from an EMBL/GenBank/DDBJ whole genome shotgun (WGS) entry which is preliminary data.</text>
</comment>
<feature type="non-terminal residue" evidence="1">
    <location>
        <position position="63"/>
    </location>
</feature>